<accession>A0A0F9RMZ2</accession>
<organism evidence="3">
    <name type="scientific">marine sediment metagenome</name>
    <dbReference type="NCBI Taxonomy" id="412755"/>
    <lineage>
        <taxon>unclassified sequences</taxon>
        <taxon>metagenomes</taxon>
        <taxon>ecological metagenomes</taxon>
    </lineage>
</organism>
<dbReference type="SUPFAM" id="SSF53955">
    <property type="entry name" value="Lysozyme-like"/>
    <property type="match status" value="1"/>
</dbReference>
<dbReference type="Pfam" id="PF09374">
    <property type="entry name" value="PG_binding_3"/>
    <property type="match status" value="1"/>
</dbReference>
<dbReference type="AlphaFoldDB" id="A0A0F9RMZ2"/>
<dbReference type="CDD" id="cd13926">
    <property type="entry name" value="N-acetylmuramidase_GH108"/>
    <property type="match status" value="1"/>
</dbReference>
<proteinExistence type="predicted"/>
<evidence type="ECO:0000313" key="3">
    <source>
        <dbReference type="EMBL" id="KKN57915.1"/>
    </source>
</evidence>
<feature type="domain" description="Peptidoglycan binding" evidence="2">
    <location>
        <begin position="105"/>
        <end position="171"/>
    </location>
</feature>
<evidence type="ECO:0000259" key="2">
    <source>
        <dbReference type="Pfam" id="PF09374"/>
    </source>
</evidence>
<comment type="caution">
    <text evidence="3">The sequence shown here is derived from an EMBL/GenBank/DDBJ whole genome shotgun (WGS) entry which is preliminary data.</text>
</comment>
<evidence type="ECO:0000259" key="1">
    <source>
        <dbReference type="Pfam" id="PF05838"/>
    </source>
</evidence>
<name>A0A0F9RMZ2_9ZZZZ</name>
<dbReference type="Gene3D" id="1.20.141.10">
    <property type="entry name" value="Chitosanase, subunit A, domain 1"/>
    <property type="match status" value="1"/>
</dbReference>
<reference evidence="3" key="1">
    <citation type="journal article" date="2015" name="Nature">
        <title>Complex archaea that bridge the gap between prokaryotes and eukaryotes.</title>
        <authorList>
            <person name="Spang A."/>
            <person name="Saw J.H."/>
            <person name="Jorgensen S.L."/>
            <person name="Zaremba-Niedzwiedzka K."/>
            <person name="Martijn J."/>
            <person name="Lind A.E."/>
            <person name="van Eijk R."/>
            <person name="Schleper C."/>
            <person name="Guy L."/>
            <person name="Ettema T.J."/>
        </authorList>
    </citation>
    <scope>NUCLEOTIDE SEQUENCE</scope>
</reference>
<dbReference type="EMBL" id="LAZR01000783">
    <property type="protein sequence ID" value="KKN57915.1"/>
    <property type="molecule type" value="Genomic_DNA"/>
</dbReference>
<dbReference type="InterPro" id="IPR023346">
    <property type="entry name" value="Lysozyme-like_dom_sf"/>
</dbReference>
<sequence length="176" mass="19756">MALFSKSLNAVLKHEGGYVHDKDDRGGATNLGITQATLEAWRGKDVTAEDVKALTTTEASGIYKARYWDKMSLDLILSQDLAGAVMDFGVNAGVKAAGKALQKAANWVQKDRLRGELVEDGAIGTITVRFVNTTNERLLLLKFFEVRTRYYTSITRRRPVNRKFLYAWMKRSLDHV</sequence>
<gene>
    <name evidence="3" type="ORF">LCGC14_0557460</name>
</gene>
<dbReference type="Pfam" id="PF05838">
    <property type="entry name" value="Glyco_hydro_108"/>
    <property type="match status" value="1"/>
</dbReference>
<feature type="domain" description="TtsA-like Glycoside hydrolase family 108" evidence="1">
    <location>
        <begin position="9"/>
        <end position="93"/>
    </location>
</feature>
<protein>
    <submittedName>
        <fullName evidence="3">Uncharacterized protein</fullName>
    </submittedName>
</protein>
<dbReference type="InterPro" id="IPR008565">
    <property type="entry name" value="TtsA-like_GH18_dom"/>
</dbReference>
<dbReference type="InterPro" id="IPR018537">
    <property type="entry name" value="Peptidoglycan-bd_3"/>
</dbReference>